<evidence type="ECO:0000313" key="1">
    <source>
        <dbReference type="EMBL" id="ACB40471.1"/>
    </source>
</evidence>
<accession>B1Y9S1</accession>
<dbReference type="AlphaFoldDB" id="B1Y9S1"/>
<dbReference type="GeneID" id="58787347"/>
<sequence length="56" mass="6615">MKIYVRKIDDTLVPEFVEVKPNKLSKVRLSDLYIILEEDFNLLEKAEDVRHLLGDL</sequence>
<reference evidence="1" key="1">
    <citation type="submission" date="2008-03" db="EMBL/GenBank/DDBJ databases">
        <title>Complete sequence of Thermoproteus neutrophilus V24Sta.</title>
        <authorList>
            <consortium name="US DOE Joint Genome Institute"/>
            <person name="Copeland A."/>
            <person name="Lucas S."/>
            <person name="Lapidus A."/>
            <person name="Glavina del Rio T."/>
            <person name="Dalin E."/>
            <person name="Tice H."/>
            <person name="Bruce D."/>
            <person name="Goodwin L."/>
            <person name="Pitluck S."/>
            <person name="Sims D."/>
            <person name="Brettin T."/>
            <person name="Detter J.C."/>
            <person name="Han C."/>
            <person name="Kuske C.R."/>
            <person name="Schmutz J."/>
            <person name="Larimer F."/>
            <person name="Land M."/>
            <person name="Hauser L."/>
            <person name="Kyrpides N."/>
            <person name="Mikhailova N."/>
            <person name="Biddle J.F."/>
            <person name="Zhang Z."/>
            <person name="Fitz-Gibbon S.T."/>
            <person name="Lowe T.M."/>
            <person name="Saltikov C."/>
            <person name="House C.H."/>
            <person name="Richardson P."/>
        </authorList>
    </citation>
    <scope>NUCLEOTIDE SEQUENCE [LARGE SCALE GENOMIC DNA]</scope>
    <source>
        <strain evidence="1">V24Sta</strain>
    </source>
</reference>
<dbReference type="eggNOG" id="arCOG12859">
    <property type="taxonomic scope" value="Archaea"/>
</dbReference>
<name>B1Y9S1_PYRNV</name>
<evidence type="ECO:0000313" key="2">
    <source>
        <dbReference type="Proteomes" id="UP000001694"/>
    </source>
</evidence>
<dbReference type="RefSeq" id="WP_012350890.1">
    <property type="nucleotide sequence ID" value="NC_010525.1"/>
</dbReference>
<proteinExistence type="predicted"/>
<protein>
    <submittedName>
        <fullName evidence="1">Uncharacterized protein</fullName>
    </submittedName>
</protein>
<keyword evidence="2" id="KW-1185">Reference proteome</keyword>
<dbReference type="KEGG" id="tne:Tneu_1547"/>
<dbReference type="HOGENOM" id="CLU_3003293_0_0_2"/>
<gene>
    <name evidence="1" type="ordered locus">Tneu_1547</name>
</gene>
<dbReference type="OrthoDB" id="380468at2157"/>
<dbReference type="EMBL" id="CP001014">
    <property type="protein sequence ID" value="ACB40471.1"/>
    <property type="molecule type" value="Genomic_DNA"/>
</dbReference>
<dbReference type="Proteomes" id="UP000001694">
    <property type="component" value="Chromosome"/>
</dbReference>
<organism evidence="1 2">
    <name type="scientific">Pyrobaculum neutrophilum (strain DSM 2338 / JCM 9278 / NBRC 100436 / V24Sta)</name>
    <name type="common">Thermoproteus neutrophilus</name>
    <dbReference type="NCBI Taxonomy" id="444157"/>
    <lineage>
        <taxon>Archaea</taxon>
        <taxon>Thermoproteota</taxon>
        <taxon>Thermoprotei</taxon>
        <taxon>Thermoproteales</taxon>
        <taxon>Thermoproteaceae</taxon>
        <taxon>Pyrobaculum</taxon>
    </lineage>
</organism>